<feature type="compositionally biased region" description="Acidic residues" evidence="1">
    <location>
        <begin position="325"/>
        <end position="385"/>
    </location>
</feature>
<feature type="compositionally biased region" description="Acidic residues" evidence="1">
    <location>
        <begin position="396"/>
        <end position="406"/>
    </location>
</feature>
<feature type="compositionally biased region" description="Basic and acidic residues" evidence="1">
    <location>
        <begin position="207"/>
        <end position="219"/>
    </location>
</feature>
<proteinExistence type="predicted"/>
<feature type="region of interest" description="Disordered" evidence="1">
    <location>
        <begin position="263"/>
        <end position="450"/>
    </location>
</feature>
<protein>
    <submittedName>
        <fullName evidence="2">Highly acidic protein</fullName>
    </submittedName>
</protein>
<accession>A0A7S9RQJ4</accession>
<feature type="compositionally biased region" description="Acidic residues" evidence="1">
    <location>
        <begin position="280"/>
        <end position="296"/>
    </location>
</feature>
<dbReference type="RefSeq" id="WP_107856803.1">
    <property type="nucleotide sequence ID" value="NZ_CP060705.1"/>
</dbReference>
<feature type="compositionally biased region" description="Basic and acidic residues" evidence="1">
    <location>
        <begin position="263"/>
        <end position="279"/>
    </location>
</feature>
<dbReference type="AlphaFoldDB" id="A0A7S9RQJ4"/>
<feature type="region of interest" description="Disordered" evidence="1">
    <location>
        <begin position="155"/>
        <end position="243"/>
    </location>
</feature>
<evidence type="ECO:0000256" key="1">
    <source>
        <dbReference type="SAM" id="MobiDB-lite"/>
    </source>
</evidence>
<gene>
    <name evidence="2" type="ORF">CVT08_02080</name>
</gene>
<sequence>MKVALINKNPAVSRLITLSLNKIGTEYSEFEDLNGFDDAQFDFIIIDSDVDSSELATDKKVMYLASRGESKPEFATLMLEKPFLPTEFISVFEQNIPKDEPVAEHGESEQGESDFGDFSDEAINFDEMSGFKLPDIDTNLENFADLDKELLESGIDSPSEEISQSDLQEENEVSDMESLEELEDLQELASEDLADESVDEETSEAISDAHESEESKDGDLAELSALVDEIENMPEESEADEELNKNLDDIISQNDVAGLIDGEKADGELDEIDQSKFELSEIDSLDEELNSEETDEENKNLDDAELDTTNLEQEELNIDELAKFDDEDSLENEINLEDEPKDEENLDEISEADEEQIQVDDEKVEEDIEEEALDEISSEELENLEPSESKNASSEMPEEELEDMSEPEAKEDLGLVDETFEEENAQEEEDAQEESKDAAPSELNFDAASIDDIDESTMLAAFGLKDMPKTSSKNDAKEDYKEELTKKITKHVHESLNESSLRDVLKDMNIKINISFEEK</sequence>
<dbReference type="Proteomes" id="UP000594707">
    <property type="component" value="Chromosome"/>
</dbReference>
<evidence type="ECO:0000313" key="2">
    <source>
        <dbReference type="EMBL" id="QPH96101.1"/>
    </source>
</evidence>
<name>A0A7S9RQJ4_9BACT</name>
<feature type="compositionally biased region" description="Acidic residues" evidence="1">
    <location>
        <begin position="414"/>
        <end position="432"/>
    </location>
</feature>
<evidence type="ECO:0000313" key="3">
    <source>
        <dbReference type="Proteomes" id="UP000594707"/>
    </source>
</evidence>
<feature type="compositionally biased region" description="Acidic residues" evidence="1">
    <location>
        <begin position="228"/>
        <end position="241"/>
    </location>
</feature>
<reference evidence="2 3" key="1">
    <citation type="journal article" date="2018" name="Emerg. Microbes Infect.">
        <title>Genomic analysis of oral Campylobacter concisus strains identified a potential bacterial molecular marker associated with active Crohn's disease.</title>
        <authorList>
            <person name="Liu F."/>
            <person name="Ma R."/>
            <person name="Tay C.Y.A."/>
            <person name="Octavia S."/>
            <person name="Lan R."/>
            <person name="Chung H.K.L."/>
            <person name="Riordan S.M."/>
            <person name="Grimm M.C."/>
            <person name="Leong R.W."/>
            <person name="Tanaka M.M."/>
            <person name="Connor S."/>
            <person name="Zhang L."/>
        </authorList>
    </citation>
    <scope>NUCLEOTIDE SEQUENCE [LARGE SCALE GENOMIC DNA]</scope>
    <source>
        <strain evidence="2 3">P13UCO-S1</strain>
    </source>
</reference>
<dbReference type="EMBL" id="CP060705">
    <property type="protein sequence ID" value="QPH96101.1"/>
    <property type="molecule type" value="Genomic_DNA"/>
</dbReference>
<organism evidence="2 3">
    <name type="scientific">Campylobacter concisus</name>
    <dbReference type="NCBI Taxonomy" id="199"/>
    <lineage>
        <taxon>Bacteria</taxon>
        <taxon>Pseudomonadati</taxon>
        <taxon>Campylobacterota</taxon>
        <taxon>Epsilonproteobacteria</taxon>
        <taxon>Campylobacterales</taxon>
        <taxon>Campylobacteraceae</taxon>
        <taxon>Campylobacter</taxon>
    </lineage>
</organism>
<feature type="compositionally biased region" description="Acidic residues" evidence="1">
    <location>
        <begin position="167"/>
        <end position="203"/>
    </location>
</feature>